<organism evidence="14 15">
    <name type="scientific">Candidatus Aquitaenariimonas noxiae</name>
    <dbReference type="NCBI Taxonomy" id="1974741"/>
    <lineage>
        <taxon>Bacteria</taxon>
        <taxon>Pseudomonadati</taxon>
        <taxon>Candidatus Omnitrophota</taxon>
        <taxon>Candidatus Aquitaenariimonas</taxon>
    </lineage>
</organism>
<dbReference type="InterPro" id="IPR009012">
    <property type="entry name" value="GrpE_head"/>
</dbReference>
<evidence type="ECO:0000256" key="1">
    <source>
        <dbReference type="ARBA" id="ARBA00004496"/>
    </source>
</evidence>
<feature type="region of interest" description="Disordered" evidence="13">
    <location>
        <begin position="1"/>
        <end position="40"/>
    </location>
</feature>
<reference evidence="14 15" key="1">
    <citation type="submission" date="2017-09" db="EMBL/GenBank/DDBJ databases">
        <title>Depth-based differentiation of microbial function through sediment-hosted aquifers and enrichment of novel symbionts in the deep terrestrial subsurface.</title>
        <authorList>
            <person name="Probst A.J."/>
            <person name="Ladd B."/>
            <person name="Jarett J.K."/>
            <person name="Geller-Mcgrath D.E."/>
            <person name="Sieber C.M."/>
            <person name="Emerson J.B."/>
            <person name="Anantharaman K."/>
            <person name="Thomas B.C."/>
            <person name="Malmstrom R."/>
            <person name="Stieglmeier M."/>
            <person name="Klingl A."/>
            <person name="Woyke T."/>
            <person name="Ryan C.M."/>
            <person name="Banfield J.F."/>
        </authorList>
    </citation>
    <scope>NUCLEOTIDE SEQUENCE [LARGE SCALE GENOMIC DNA]</scope>
    <source>
        <strain evidence="14">CG07_land_8_20_14_0_80_42_15</strain>
    </source>
</reference>
<dbReference type="FunFam" id="2.30.22.10:FF:000001">
    <property type="entry name" value="Protein GrpE"/>
    <property type="match status" value="1"/>
</dbReference>
<dbReference type="PRINTS" id="PR00773">
    <property type="entry name" value="GRPEPROTEIN"/>
</dbReference>
<evidence type="ECO:0000256" key="4">
    <source>
        <dbReference type="ARBA" id="ARBA00022490"/>
    </source>
</evidence>
<dbReference type="Gene3D" id="2.30.22.10">
    <property type="entry name" value="Head domain of nucleotide exchange factor GrpE"/>
    <property type="match status" value="1"/>
</dbReference>
<dbReference type="GO" id="GO:0005737">
    <property type="term" value="C:cytoplasm"/>
    <property type="evidence" value="ECO:0007669"/>
    <property type="project" value="UniProtKB-SubCell"/>
</dbReference>
<keyword evidence="4 10" id="KW-0963">Cytoplasm</keyword>
<dbReference type="GO" id="GO:0000774">
    <property type="term" value="F:adenyl-nucleotide exchange factor activity"/>
    <property type="evidence" value="ECO:0007669"/>
    <property type="project" value="InterPro"/>
</dbReference>
<dbReference type="Gene3D" id="3.90.20.20">
    <property type="match status" value="1"/>
</dbReference>
<evidence type="ECO:0000256" key="13">
    <source>
        <dbReference type="SAM" id="MobiDB-lite"/>
    </source>
</evidence>
<comment type="subunit">
    <text evidence="3 10">Homodimer.</text>
</comment>
<dbReference type="GO" id="GO:0006457">
    <property type="term" value="P:protein folding"/>
    <property type="evidence" value="ECO:0007669"/>
    <property type="project" value="InterPro"/>
</dbReference>
<evidence type="ECO:0000256" key="10">
    <source>
        <dbReference type="HAMAP-Rule" id="MF_01151"/>
    </source>
</evidence>
<name>A0A2J0KUN3_9BACT</name>
<keyword evidence="6 10" id="KW-0143">Chaperone</keyword>
<dbReference type="GO" id="GO:0042803">
    <property type="term" value="F:protein homodimerization activity"/>
    <property type="evidence" value="ECO:0007669"/>
    <property type="project" value="InterPro"/>
</dbReference>
<dbReference type="EMBL" id="PEWV01000071">
    <property type="protein sequence ID" value="PIU41044.1"/>
    <property type="molecule type" value="Genomic_DNA"/>
</dbReference>
<protein>
    <recommendedName>
        <fullName evidence="8 10">Protein GrpE</fullName>
    </recommendedName>
    <alternativeName>
        <fullName evidence="9 10">HSP-70 cofactor</fullName>
    </alternativeName>
</protein>
<dbReference type="GO" id="GO:0051087">
    <property type="term" value="F:protein-folding chaperone binding"/>
    <property type="evidence" value="ECO:0007669"/>
    <property type="project" value="InterPro"/>
</dbReference>
<evidence type="ECO:0000256" key="5">
    <source>
        <dbReference type="ARBA" id="ARBA00023016"/>
    </source>
</evidence>
<comment type="caution">
    <text evidence="14">The sequence shown here is derived from an EMBL/GenBank/DDBJ whole genome shotgun (WGS) entry which is preliminary data.</text>
</comment>
<evidence type="ECO:0000256" key="11">
    <source>
        <dbReference type="RuleBase" id="RU000639"/>
    </source>
</evidence>
<dbReference type="CDD" id="cd00446">
    <property type="entry name" value="GrpE"/>
    <property type="match status" value="1"/>
</dbReference>
<dbReference type="AlphaFoldDB" id="A0A2J0KUN3"/>
<comment type="function">
    <text evidence="7 10 11">Participates actively in the response to hyperosmotic and heat shock by preventing the aggregation of stress-denatured proteins, in association with DnaK and GrpE. It is the nucleotide exchange factor for DnaK and may function as a thermosensor. Unfolded proteins bind initially to DnaJ; upon interaction with the DnaJ-bound protein, DnaK hydrolyzes its bound ATP, resulting in the formation of a stable complex. GrpE releases ADP from DnaK; ATP binding to DnaK triggers the release of the substrate protein, thus completing the reaction cycle. Several rounds of ATP-dependent interactions between DnaJ, DnaK and GrpE are required for fully efficient folding.</text>
</comment>
<dbReference type="InterPro" id="IPR013805">
    <property type="entry name" value="GrpE_CC"/>
</dbReference>
<evidence type="ECO:0000256" key="9">
    <source>
        <dbReference type="ARBA" id="ARBA00076414"/>
    </source>
</evidence>
<evidence type="ECO:0000313" key="14">
    <source>
        <dbReference type="EMBL" id="PIU41044.1"/>
    </source>
</evidence>
<dbReference type="InterPro" id="IPR000740">
    <property type="entry name" value="GrpE"/>
</dbReference>
<proteinExistence type="inferred from homology"/>
<keyword evidence="5 10" id="KW-0346">Stress response</keyword>
<evidence type="ECO:0000256" key="6">
    <source>
        <dbReference type="ARBA" id="ARBA00023186"/>
    </source>
</evidence>
<comment type="subcellular location">
    <subcellularLocation>
        <location evidence="1 10">Cytoplasm</location>
    </subcellularLocation>
</comment>
<dbReference type="PANTHER" id="PTHR21237">
    <property type="entry name" value="GRPE PROTEIN"/>
    <property type="match status" value="1"/>
</dbReference>
<dbReference type="Proteomes" id="UP000230052">
    <property type="component" value="Unassembled WGS sequence"/>
</dbReference>
<evidence type="ECO:0000256" key="3">
    <source>
        <dbReference type="ARBA" id="ARBA00011738"/>
    </source>
</evidence>
<evidence type="ECO:0000256" key="12">
    <source>
        <dbReference type="RuleBase" id="RU004478"/>
    </source>
</evidence>
<evidence type="ECO:0000313" key="15">
    <source>
        <dbReference type="Proteomes" id="UP000230052"/>
    </source>
</evidence>
<evidence type="ECO:0000256" key="8">
    <source>
        <dbReference type="ARBA" id="ARBA00072274"/>
    </source>
</evidence>
<dbReference type="PANTHER" id="PTHR21237:SF23">
    <property type="entry name" value="GRPE PROTEIN HOMOLOG, MITOCHONDRIAL"/>
    <property type="match status" value="1"/>
</dbReference>
<dbReference type="Pfam" id="PF01025">
    <property type="entry name" value="GrpE"/>
    <property type="match status" value="1"/>
</dbReference>
<sequence>MKKRAKEIHNILAEGPSGSPGEPVKNGGSPEKLREKHKAAGEEVVMTNEEYELLKVRAEERDKFYDKYVRSQAEFENALKRFDREKESILKYANEGFISDFLPIVDSLEMSERHIKEAKDFEAVRVGVDMIHGQIQKFLKELGVERIKSVGEKLDPNIHDVVDIVESDDMEEGIIVEELKAGYKLNGKVIRPAAVKVVKKKSKAENNNIN</sequence>
<dbReference type="SUPFAM" id="SSF51064">
    <property type="entry name" value="Head domain of nucleotide exchange factor GrpE"/>
    <property type="match status" value="1"/>
</dbReference>
<dbReference type="PROSITE" id="PS01071">
    <property type="entry name" value="GRPE"/>
    <property type="match status" value="1"/>
</dbReference>
<gene>
    <name evidence="10 14" type="primary">grpE</name>
    <name evidence="14" type="ORF">COS99_06825</name>
</gene>
<dbReference type="SUPFAM" id="SSF58014">
    <property type="entry name" value="Coiled-coil domain of nucleotide exchange factor GrpE"/>
    <property type="match status" value="1"/>
</dbReference>
<dbReference type="GO" id="GO:0051082">
    <property type="term" value="F:unfolded protein binding"/>
    <property type="evidence" value="ECO:0007669"/>
    <property type="project" value="TreeGrafter"/>
</dbReference>
<evidence type="ECO:0000256" key="7">
    <source>
        <dbReference type="ARBA" id="ARBA00053401"/>
    </source>
</evidence>
<dbReference type="HAMAP" id="MF_01151">
    <property type="entry name" value="GrpE"/>
    <property type="match status" value="1"/>
</dbReference>
<accession>A0A2J0KUN3</accession>
<feature type="compositionally biased region" description="Basic and acidic residues" evidence="13">
    <location>
        <begin position="31"/>
        <end position="40"/>
    </location>
</feature>
<comment type="similarity">
    <text evidence="2 10 12">Belongs to the GrpE family.</text>
</comment>
<evidence type="ECO:0000256" key="2">
    <source>
        <dbReference type="ARBA" id="ARBA00009054"/>
    </source>
</evidence>